<name>A0A0B7GVY7_TREPH</name>
<keyword evidence="6 12" id="KW-0067">ATP-binding</keyword>
<keyword evidence="4 9" id="KW-0812">Transmembrane</keyword>
<evidence type="ECO:0000313" key="14">
    <source>
        <dbReference type="Proteomes" id="UP000042527"/>
    </source>
</evidence>
<dbReference type="RefSeq" id="WP_024753116.1">
    <property type="nucleotide sequence ID" value="NZ_CDNC01000013.1"/>
</dbReference>
<protein>
    <submittedName>
        <fullName evidence="13">ABC transporter ATP-binding protein/permease</fullName>
    </submittedName>
    <submittedName>
        <fullName evidence="12">Uncharacterized ABC transporter ATP-binding protein HI_0663</fullName>
    </submittedName>
</protein>
<dbReference type="Proteomes" id="UP000323594">
    <property type="component" value="Chromosome"/>
</dbReference>
<dbReference type="PROSITE" id="PS00211">
    <property type="entry name" value="ABC_TRANSPORTER_1"/>
    <property type="match status" value="1"/>
</dbReference>
<dbReference type="GO" id="GO:0015421">
    <property type="term" value="F:ABC-type oligopeptide transporter activity"/>
    <property type="evidence" value="ECO:0007669"/>
    <property type="project" value="TreeGrafter"/>
</dbReference>
<evidence type="ECO:0000313" key="13">
    <source>
        <dbReference type="EMBL" id="QEJ97282.1"/>
    </source>
</evidence>
<evidence type="ECO:0000256" key="1">
    <source>
        <dbReference type="ARBA" id="ARBA00004651"/>
    </source>
</evidence>
<feature type="transmembrane region" description="Helical" evidence="9">
    <location>
        <begin position="134"/>
        <end position="152"/>
    </location>
</feature>
<proteinExistence type="predicted"/>
<dbReference type="InterPro" id="IPR011527">
    <property type="entry name" value="ABC1_TM_dom"/>
</dbReference>
<feature type="transmembrane region" description="Helical" evidence="9">
    <location>
        <begin position="274"/>
        <end position="293"/>
    </location>
</feature>
<evidence type="ECO:0000313" key="15">
    <source>
        <dbReference type="Proteomes" id="UP000323594"/>
    </source>
</evidence>
<keyword evidence="14" id="KW-1185">Reference proteome</keyword>
<evidence type="ECO:0000313" key="12">
    <source>
        <dbReference type="EMBL" id="CEM61717.1"/>
    </source>
</evidence>
<dbReference type="Pfam" id="PF00664">
    <property type="entry name" value="ABC_membrane"/>
    <property type="match status" value="1"/>
</dbReference>
<evidence type="ECO:0000256" key="6">
    <source>
        <dbReference type="ARBA" id="ARBA00022840"/>
    </source>
</evidence>
<keyword evidence="5" id="KW-0547">Nucleotide-binding</keyword>
<dbReference type="InterPro" id="IPR003439">
    <property type="entry name" value="ABC_transporter-like_ATP-bd"/>
</dbReference>
<dbReference type="PANTHER" id="PTHR43394:SF1">
    <property type="entry name" value="ATP-BINDING CASSETTE SUB-FAMILY B MEMBER 10, MITOCHONDRIAL"/>
    <property type="match status" value="1"/>
</dbReference>
<dbReference type="Proteomes" id="UP000042527">
    <property type="component" value="Unassembled WGS sequence"/>
</dbReference>
<keyword evidence="3" id="KW-1003">Cell membrane</keyword>
<dbReference type="InterPro" id="IPR027417">
    <property type="entry name" value="P-loop_NTPase"/>
</dbReference>
<dbReference type="SMART" id="SM00382">
    <property type="entry name" value="AAA"/>
    <property type="match status" value="1"/>
</dbReference>
<organism evidence="12 14">
    <name type="scientific">Treponema phagedenis</name>
    <dbReference type="NCBI Taxonomy" id="162"/>
    <lineage>
        <taxon>Bacteria</taxon>
        <taxon>Pseudomonadati</taxon>
        <taxon>Spirochaetota</taxon>
        <taxon>Spirochaetia</taxon>
        <taxon>Spirochaetales</taxon>
        <taxon>Treponemataceae</taxon>
        <taxon>Treponema</taxon>
    </lineage>
</organism>
<dbReference type="EMBL" id="CDNC01000013">
    <property type="protein sequence ID" value="CEM61717.1"/>
    <property type="molecule type" value="Genomic_DNA"/>
</dbReference>
<evidence type="ECO:0000256" key="3">
    <source>
        <dbReference type="ARBA" id="ARBA00022475"/>
    </source>
</evidence>
<dbReference type="PROSITE" id="PS50893">
    <property type="entry name" value="ABC_TRANSPORTER_2"/>
    <property type="match status" value="1"/>
</dbReference>
<evidence type="ECO:0000256" key="9">
    <source>
        <dbReference type="SAM" id="Phobius"/>
    </source>
</evidence>
<dbReference type="CDD" id="cd18781">
    <property type="entry name" value="ABC_6TM_AarD_CydDC_like"/>
    <property type="match status" value="1"/>
</dbReference>
<dbReference type="InterPro" id="IPR036640">
    <property type="entry name" value="ABC1_TM_sf"/>
</dbReference>
<evidence type="ECO:0000256" key="8">
    <source>
        <dbReference type="ARBA" id="ARBA00023136"/>
    </source>
</evidence>
<dbReference type="GeneID" id="57754189"/>
<dbReference type="AlphaFoldDB" id="A0A0B7GVY7"/>
<reference evidence="12" key="1">
    <citation type="submission" date="2015-01" db="EMBL/GenBank/DDBJ databases">
        <authorList>
            <person name="Xiang T."/>
            <person name="Song Y."/>
            <person name="Huang L."/>
            <person name="Wang B."/>
            <person name="Wu P."/>
        </authorList>
    </citation>
    <scope>NUCLEOTIDE SEQUENCE [LARGE SCALE GENOMIC DNA]</scope>
    <source>
        <strain evidence="12">V1</strain>
    </source>
</reference>
<feature type="transmembrane region" description="Helical" evidence="9">
    <location>
        <begin position="158"/>
        <end position="177"/>
    </location>
</feature>
<accession>A0A0B7GVY7</accession>
<dbReference type="PROSITE" id="PS50929">
    <property type="entry name" value="ABC_TM1F"/>
    <property type="match status" value="1"/>
</dbReference>
<keyword evidence="7 9" id="KW-1133">Transmembrane helix</keyword>
<dbReference type="EMBL" id="CP042817">
    <property type="protein sequence ID" value="QEJ97282.1"/>
    <property type="molecule type" value="Genomic_DNA"/>
</dbReference>
<comment type="subcellular location">
    <subcellularLocation>
        <location evidence="1">Cell membrane</location>
        <topology evidence="1">Multi-pass membrane protein</topology>
    </subcellularLocation>
</comment>
<feature type="domain" description="ABC transmembrane type-1" evidence="11">
    <location>
        <begin position="19"/>
        <end position="302"/>
    </location>
</feature>
<dbReference type="SUPFAM" id="SSF52540">
    <property type="entry name" value="P-loop containing nucleoside triphosphate hydrolases"/>
    <property type="match status" value="1"/>
</dbReference>
<dbReference type="InterPro" id="IPR003593">
    <property type="entry name" value="AAA+_ATPase"/>
</dbReference>
<dbReference type="GO" id="GO:0016887">
    <property type="term" value="F:ATP hydrolysis activity"/>
    <property type="evidence" value="ECO:0007669"/>
    <property type="project" value="InterPro"/>
</dbReference>
<dbReference type="Gene3D" id="1.20.1560.10">
    <property type="entry name" value="ABC transporter type 1, transmembrane domain"/>
    <property type="match status" value="1"/>
</dbReference>
<dbReference type="Pfam" id="PF00005">
    <property type="entry name" value="ABC_tran"/>
    <property type="match status" value="1"/>
</dbReference>
<feature type="transmembrane region" description="Helical" evidence="9">
    <location>
        <begin position="54"/>
        <end position="73"/>
    </location>
</feature>
<evidence type="ECO:0000259" key="11">
    <source>
        <dbReference type="PROSITE" id="PS50929"/>
    </source>
</evidence>
<gene>
    <name evidence="13" type="ORF">FUT82_04290</name>
    <name evidence="12" type="ORF">TPHV1_200007</name>
</gene>
<feature type="transmembrane region" description="Helical" evidence="9">
    <location>
        <begin position="249"/>
        <end position="268"/>
    </location>
</feature>
<dbReference type="SUPFAM" id="SSF90123">
    <property type="entry name" value="ABC transporter transmembrane region"/>
    <property type="match status" value="1"/>
</dbReference>
<sequence>MFHKRLMTVVKDSKKWIRLIVFYNWIALLCNIAISAIIVKGIEIVFNQSFPSKRQLVFFAGILIFVFFIRIVSARQSSYCSYRASKNVKQTLRKLLYDKITSLKLNYGEVVSSAEVTQIGSEGIEQLDMYFGQYLPQFFYSMIAPLTLFIILAPINFIAALILFLCVPLIPLSIIAVQKVAKRLLKKYFTIYTGLGDNFLDNLQGLIILKAYNDDEHKQQELRAEAEEFRKITMKVLTMQLNSVSLMDIFAYGGAALGIIVSILQMQAGNLSMSGALLFILLSAEFFLPLRLLGSFFHVAMNGITAADRLFAILDVQEEKTEYDSGFITKFEHAMDNAKGCGIGIESLSFSYTEGTELFTNFSLSFPGAGLYAIVGESGSGKSSIAALLTGLQKNYTGKITIHDFDIKKIPDSIRCKYLHMVSSDSYLFKGTVRENLLIAKSDASDEELFSVLQQVRLDGFIHQNGGLDFQIETQGKNLSGGQIQRLALARALLFDAPLYIFDEASSNIDIESEEIIIANIRELSKQKTIIMISHRLANTVHADSIAVLKNGTLCELGTHSELLHVNGVYAKLFTQQQNLEKIREEKNALY</sequence>
<reference evidence="13 15" key="3">
    <citation type="submission" date="2019-08" db="EMBL/GenBank/DDBJ databases">
        <authorList>
            <person name="Kuhnert P."/>
        </authorList>
    </citation>
    <scope>NUCLEOTIDE SEQUENCE [LARGE SCALE GENOMIC DNA]</scope>
    <source>
        <strain evidence="13 15">B36.5</strain>
    </source>
</reference>
<evidence type="ECO:0000259" key="10">
    <source>
        <dbReference type="PROSITE" id="PS50893"/>
    </source>
</evidence>
<dbReference type="GO" id="GO:0005886">
    <property type="term" value="C:plasma membrane"/>
    <property type="evidence" value="ECO:0007669"/>
    <property type="project" value="UniProtKB-SubCell"/>
</dbReference>
<dbReference type="FunFam" id="3.40.50.300:FF:000854">
    <property type="entry name" value="Multidrug ABC transporter ATP-binding protein"/>
    <property type="match status" value="1"/>
</dbReference>
<keyword evidence="8 9" id="KW-0472">Membrane</keyword>
<dbReference type="InterPro" id="IPR017871">
    <property type="entry name" value="ABC_transporter-like_CS"/>
</dbReference>
<evidence type="ECO:0000256" key="2">
    <source>
        <dbReference type="ARBA" id="ARBA00022448"/>
    </source>
</evidence>
<evidence type="ECO:0000256" key="7">
    <source>
        <dbReference type="ARBA" id="ARBA00022989"/>
    </source>
</evidence>
<dbReference type="Gene3D" id="3.40.50.300">
    <property type="entry name" value="P-loop containing nucleotide triphosphate hydrolases"/>
    <property type="match status" value="1"/>
</dbReference>
<dbReference type="PANTHER" id="PTHR43394">
    <property type="entry name" value="ATP-DEPENDENT PERMEASE MDL1, MITOCHONDRIAL"/>
    <property type="match status" value="1"/>
</dbReference>
<feature type="domain" description="ABC transporter" evidence="10">
    <location>
        <begin position="343"/>
        <end position="576"/>
    </location>
</feature>
<feature type="transmembrane region" description="Helical" evidence="9">
    <location>
        <begin position="21"/>
        <end position="42"/>
    </location>
</feature>
<reference evidence="14" key="2">
    <citation type="submission" date="2015-01" db="EMBL/GenBank/DDBJ databases">
        <authorList>
            <person name="Manzoor Shahid"/>
            <person name="Zubair Saima"/>
        </authorList>
    </citation>
    <scope>NUCLEOTIDE SEQUENCE [LARGE SCALE GENOMIC DNA]</scope>
    <source>
        <strain evidence="14">V1</strain>
    </source>
</reference>
<dbReference type="OrthoDB" id="9762778at2"/>
<evidence type="ECO:0000256" key="4">
    <source>
        <dbReference type="ARBA" id="ARBA00022692"/>
    </source>
</evidence>
<dbReference type="GO" id="GO:0005524">
    <property type="term" value="F:ATP binding"/>
    <property type="evidence" value="ECO:0007669"/>
    <property type="project" value="UniProtKB-KW"/>
</dbReference>
<dbReference type="InterPro" id="IPR039421">
    <property type="entry name" value="Type_1_exporter"/>
</dbReference>
<keyword evidence="2" id="KW-0813">Transport</keyword>
<evidence type="ECO:0000256" key="5">
    <source>
        <dbReference type="ARBA" id="ARBA00022741"/>
    </source>
</evidence>